<dbReference type="EMBL" id="CP013970">
    <property type="protein sequence ID" value="AXF75020.1"/>
    <property type="molecule type" value="Genomic_DNA"/>
</dbReference>
<dbReference type="CDD" id="cd00060">
    <property type="entry name" value="FHA"/>
    <property type="match status" value="1"/>
</dbReference>
<evidence type="ECO:0000313" key="4">
    <source>
        <dbReference type="Proteomes" id="UP000264980"/>
    </source>
</evidence>
<dbReference type="Pfam" id="PF00498">
    <property type="entry name" value="FHA"/>
    <property type="match status" value="1"/>
</dbReference>
<reference evidence="3 4" key="1">
    <citation type="submission" date="2016-01" db="EMBL/GenBank/DDBJ databases">
        <authorList>
            <person name="Oliw E.H."/>
        </authorList>
    </citation>
    <scope>NUCLEOTIDE SEQUENCE [LARGE SCALE GENOMIC DNA]</scope>
    <source>
        <strain evidence="3 4">MDcuke</strain>
    </source>
</reference>
<dbReference type="InterPro" id="IPR017735">
    <property type="entry name" value="T6SS_FHA"/>
</dbReference>
<dbReference type="RefSeq" id="WP_233478959.1">
    <property type="nucleotide sequence ID" value="NZ_CP013970.1"/>
</dbReference>
<proteinExistence type="predicted"/>
<name>A0A345CNK3_9GAMM</name>
<dbReference type="InterPro" id="IPR000253">
    <property type="entry name" value="FHA_dom"/>
</dbReference>
<gene>
    <name evidence="3" type="primary">tagH</name>
    <name evidence="3" type="ORF">AV903_01065</name>
</gene>
<feature type="domain" description="FHA" evidence="1">
    <location>
        <begin position="36"/>
        <end position="102"/>
    </location>
</feature>
<accession>A0A345CNK3</accession>
<feature type="domain" description="Type VI secretion system FHA" evidence="2">
    <location>
        <begin position="251"/>
        <end position="418"/>
    </location>
</feature>
<dbReference type="NCBIfam" id="TIGR03354">
    <property type="entry name" value="VI_FHA"/>
    <property type="match status" value="1"/>
</dbReference>
<evidence type="ECO:0000259" key="2">
    <source>
        <dbReference type="Pfam" id="PF20232"/>
    </source>
</evidence>
<dbReference type="InterPro" id="IPR008984">
    <property type="entry name" value="SMAD_FHA_dom_sf"/>
</dbReference>
<dbReference type="AlphaFoldDB" id="A0A345CNK3"/>
<organism evidence="3 4">
    <name type="scientific">Erwinia tracheiphila</name>
    <dbReference type="NCBI Taxonomy" id="65700"/>
    <lineage>
        <taxon>Bacteria</taxon>
        <taxon>Pseudomonadati</taxon>
        <taxon>Pseudomonadota</taxon>
        <taxon>Gammaproteobacteria</taxon>
        <taxon>Enterobacterales</taxon>
        <taxon>Erwiniaceae</taxon>
        <taxon>Erwinia</taxon>
    </lineage>
</organism>
<dbReference type="Pfam" id="PF20232">
    <property type="entry name" value="T6SS_FHA_C"/>
    <property type="match status" value="1"/>
</dbReference>
<evidence type="ECO:0000313" key="3">
    <source>
        <dbReference type="EMBL" id="AXF75020.1"/>
    </source>
</evidence>
<sequence>MDKTELPPSLLLRVNNSDRLQSGYDASWRFTPQGGRVGSDDTCFWRVQDNAQHVASVHFAVTWQDATFCLHALSYPLMLNRVPVKQDSGLIRLRHGDEIGLGTLSIQVLISFDGAGLHDPLQITPQSLVTPPSDLLEPMLESHGSTRYAPASDSAPLMYSRSLDPLQALQNEALSLPTDLATLTVQRDQDVLPQQPDELEMTSGELVMEQEYMTLPQINQHQPHPDSSTPLDDLSGNYVAVTPLIRGLDAPLAIADSQQMHDFLEEVGRTLQAAIKGLISLQRQQDTLSDKHLRPLEDNPLRLSLDYLTTLNVLFAEGKSPVYLSAPQAVAESLRNVQLHYQANQTAITEALSAILLAFSPDRLLTRFNRYRRSAERGNADSGWAWDMYCRYYEELTSGRQQGLNKLFHEVYAQAYDRALRRAELESKE</sequence>
<protein>
    <submittedName>
        <fullName evidence="3">Type VI secretion system-associated FHA domain protein TagH</fullName>
    </submittedName>
</protein>
<dbReference type="InterPro" id="IPR046883">
    <property type="entry name" value="T6SS_FHA_C"/>
</dbReference>
<dbReference type="Proteomes" id="UP000264980">
    <property type="component" value="Chromosome"/>
</dbReference>
<evidence type="ECO:0000259" key="1">
    <source>
        <dbReference type="Pfam" id="PF00498"/>
    </source>
</evidence>
<dbReference type="SUPFAM" id="SSF49879">
    <property type="entry name" value="SMAD/FHA domain"/>
    <property type="match status" value="1"/>
</dbReference>
<dbReference type="Gene3D" id="2.60.200.20">
    <property type="match status" value="1"/>
</dbReference>